<organism evidence="6 7">
    <name type="scientific">Pelagicoccus mobilis</name>
    <dbReference type="NCBI Taxonomy" id="415221"/>
    <lineage>
        <taxon>Bacteria</taxon>
        <taxon>Pseudomonadati</taxon>
        <taxon>Verrucomicrobiota</taxon>
        <taxon>Opitutia</taxon>
        <taxon>Puniceicoccales</taxon>
        <taxon>Pelagicoccaceae</taxon>
        <taxon>Pelagicoccus</taxon>
    </lineage>
</organism>
<dbReference type="Gene3D" id="3.30.1490.20">
    <property type="entry name" value="ATP-grasp fold, A domain"/>
    <property type="match status" value="1"/>
</dbReference>
<dbReference type="GO" id="GO:0016874">
    <property type="term" value="F:ligase activity"/>
    <property type="evidence" value="ECO:0007669"/>
    <property type="project" value="UniProtKB-KW"/>
</dbReference>
<proteinExistence type="predicted"/>
<dbReference type="SUPFAM" id="SSF52440">
    <property type="entry name" value="PreATP-grasp domain"/>
    <property type="match status" value="1"/>
</dbReference>
<dbReference type="PROSITE" id="PS50975">
    <property type="entry name" value="ATP_GRASP"/>
    <property type="match status" value="1"/>
</dbReference>
<dbReference type="GO" id="GO:0046872">
    <property type="term" value="F:metal ion binding"/>
    <property type="evidence" value="ECO:0007669"/>
    <property type="project" value="InterPro"/>
</dbReference>
<dbReference type="EMBL" id="JAENIL010000010">
    <property type="protein sequence ID" value="MBK1876637.1"/>
    <property type="molecule type" value="Genomic_DNA"/>
</dbReference>
<accession>A0A934VNV9</accession>
<dbReference type="InterPro" id="IPR011761">
    <property type="entry name" value="ATP-grasp"/>
</dbReference>
<dbReference type="InterPro" id="IPR013815">
    <property type="entry name" value="ATP_grasp_subdomain_1"/>
</dbReference>
<evidence type="ECO:0000256" key="2">
    <source>
        <dbReference type="ARBA" id="ARBA00022741"/>
    </source>
</evidence>
<feature type="domain" description="ATP-grasp" evidence="5">
    <location>
        <begin position="107"/>
        <end position="303"/>
    </location>
</feature>
<keyword evidence="7" id="KW-1185">Reference proteome</keyword>
<evidence type="ECO:0000313" key="6">
    <source>
        <dbReference type="EMBL" id="MBK1876637.1"/>
    </source>
</evidence>
<protein>
    <submittedName>
        <fullName evidence="6">ATP-grasp domain-containing protein</fullName>
    </submittedName>
</protein>
<reference evidence="6" key="1">
    <citation type="submission" date="2021-01" db="EMBL/GenBank/DDBJ databases">
        <title>Modified the classification status of verrucomicrobia.</title>
        <authorList>
            <person name="Feng X."/>
        </authorList>
    </citation>
    <scope>NUCLEOTIDE SEQUENCE</scope>
    <source>
        <strain evidence="6">KCTC 13126</strain>
    </source>
</reference>
<evidence type="ECO:0000256" key="4">
    <source>
        <dbReference type="PROSITE-ProRule" id="PRU00409"/>
    </source>
</evidence>
<dbReference type="GO" id="GO:0005524">
    <property type="term" value="F:ATP binding"/>
    <property type="evidence" value="ECO:0007669"/>
    <property type="project" value="UniProtKB-UniRule"/>
</dbReference>
<dbReference type="SUPFAM" id="SSF56059">
    <property type="entry name" value="Glutathione synthetase ATP-binding domain-like"/>
    <property type="match status" value="1"/>
</dbReference>
<dbReference type="InterPro" id="IPR003806">
    <property type="entry name" value="ATP-grasp_PylC-type"/>
</dbReference>
<gene>
    <name evidence="6" type="ORF">JIN87_07145</name>
</gene>
<dbReference type="PANTHER" id="PTHR43585:SF2">
    <property type="entry name" value="ATP-GRASP ENZYME FSQD"/>
    <property type="match status" value="1"/>
</dbReference>
<evidence type="ECO:0000259" key="5">
    <source>
        <dbReference type="PROSITE" id="PS50975"/>
    </source>
</evidence>
<dbReference type="PANTHER" id="PTHR43585">
    <property type="entry name" value="FUMIPYRROLE BIOSYNTHESIS PROTEIN C"/>
    <property type="match status" value="1"/>
</dbReference>
<name>A0A934VNV9_9BACT</name>
<dbReference type="Gene3D" id="3.40.50.20">
    <property type="match status" value="1"/>
</dbReference>
<sequence length="399" mass="43876">MKTVLILGGTMYQVPVIEYCKQKGYRAVTCDYIPSNPGHKYSDEYHNVSTTDIEGVLSLAKVIQADAIVAYASDPAAITAARVAQGLKLPGNSIESVEILSNKSKFRQFLEKNRFRTPKTVTIKTLQTIEKDVQKLSYPLIIKPVDSSGSKGVIKIDSPDKLSESFDQSIRFSRSGSVIIEEFIDKIGPILGGEVFIENGKRLASFLGDQLCDAQLAPYTPCGMIFPTRRPPEIQLKVLNTVETIVNKLGFSSGGVNIEFLIDQKGEPIVIEIGPRTGGNLLPELATIGTGFDFAGNSVETALGNKPAPLKLNIRDQNLAYYAVHTNDAGILKEVTFSDKLSRHISNYIQLKKRGDQVEPFRSANHSLGILLLKFDSPQDSHSIMSIIDKHINVQLEIR</sequence>
<dbReference type="RefSeq" id="WP_200354853.1">
    <property type="nucleotide sequence ID" value="NZ_JAENIL010000010.1"/>
</dbReference>
<dbReference type="Pfam" id="PF02655">
    <property type="entry name" value="ATP-grasp_3"/>
    <property type="match status" value="1"/>
</dbReference>
<dbReference type="Proteomes" id="UP000617628">
    <property type="component" value="Unassembled WGS sequence"/>
</dbReference>
<evidence type="ECO:0000256" key="1">
    <source>
        <dbReference type="ARBA" id="ARBA00022598"/>
    </source>
</evidence>
<evidence type="ECO:0000313" key="7">
    <source>
        <dbReference type="Proteomes" id="UP000617628"/>
    </source>
</evidence>
<comment type="caution">
    <text evidence="6">The sequence shown here is derived from an EMBL/GenBank/DDBJ whole genome shotgun (WGS) entry which is preliminary data.</text>
</comment>
<dbReference type="InterPro" id="IPR052032">
    <property type="entry name" value="ATP-dep_AA_Ligase"/>
</dbReference>
<dbReference type="InterPro" id="IPR016185">
    <property type="entry name" value="PreATP-grasp_dom_sf"/>
</dbReference>
<dbReference type="AlphaFoldDB" id="A0A934VNV9"/>
<evidence type="ECO:0000256" key="3">
    <source>
        <dbReference type="ARBA" id="ARBA00022840"/>
    </source>
</evidence>
<keyword evidence="3 4" id="KW-0067">ATP-binding</keyword>
<keyword evidence="2 4" id="KW-0547">Nucleotide-binding</keyword>
<dbReference type="Gene3D" id="3.30.470.20">
    <property type="entry name" value="ATP-grasp fold, B domain"/>
    <property type="match status" value="1"/>
</dbReference>
<keyword evidence="1" id="KW-0436">Ligase</keyword>